<dbReference type="Proteomes" id="UP000742460">
    <property type="component" value="Unassembled WGS sequence"/>
</dbReference>
<proteinExistence type="predicted"/>
<accession>A0A921MY45</accession>
<evidence type="ECO:0000313" key="1">
    <source>
        <dbReference type="EMBL" id="HJG92760.1"/>
    </source>
</evidence>
<dbReference type="EMBL" id="DYUE01000324">
    <property type="protein sequence ID" value="HJG92760.1"/>
    <property type="molecule type" value="Genomic_DNA"/>
</dbReference>
<reference evidence="1" key="2">
    <citation type="submission" date="2021-09" db="EMBL/GenBank/DDBJ databases">
        <authorList>
            <person name="Gilroy R."/>
        </authorList>
    </citation>
    <scope>NUCLEOTIDE SEQUENCE</scope>
    <source>
        <strain evidence="1">ChiGjej5B5-22894</strain>
    </source>
</reference>
<dbReference type="AlphaFoldDB" id="A0A921MY45"/>
<name>A0A921MY45_9MICO</name>
<reference evidence="1" key="1">
    <citation type="journal article" date="2021" name="PeerJ">
        <title>Extensive microbial diversity within the chicken gut microbiome revealed by metagenomics and culture.</title>
        <authorList>
            <person name="Gilroy R."/>
            <person name="Ravi A."/>
            <person name="Getino M."/>
            <person name="Pursley I."/>
            <person name="Horton D.L."/>
            <person name="Alikhan N.F."/>
            <person name="Baker D."/>
            <person name="Gharbi K."/>
            <person name="Hall N."/>
            <person name="Watson M."/>
            <person name="Adriaenssens E.M."/>
            <person name="Foster-Nyarko E."/>
            <person name="Jarju S."/>
            <person name="Secka A."/>
            <person name="Antonio M."/>
            <person name="Oren A."/>
            <person name="Chaudhuri R.R."/>
            <person name="La Ragione R."/>
            <person name="Hildebrand F."/>
            <person name="Pallen M.J."/>
        </authorList>
    </citation>
    <scope>NUCLEOTIDE SEQUENCE</scope>
    <source>
        <strain evidence="1">ChiGjej5B5-22894</strain>
    </source>
</reference>
<gene>
    <name evidence="1" type="ORF">K8V81_13660</name>
</gene>
<comment type="caution">
    <text evidence="1">The sequence shown here is derived from an EMBL/GenBank/DDBJ whole genome shotgun (WGS) entry which is preliminary data.</text>
</comment>
<evidence type="ECO:0000313" key="2">
    <source>
        <dbReference type="Proteomes" id="UP000742460"/>
    </source>
</evidence>
<protein>
    <submittedName>
        <fullName evidence="1">Uncharacterized protein</fullName>
    </submittedName>
</protein>
<organism evidence="1 2">
    <name type="scientific">Brachybacterium massiliense</name>
    <dbReference type="NCBI Taxonomy" id="1755098"/>
    <lineage>
        <taxon>Bacteria</taxon>
        <taxon>Bacillati</taxon>
        <taxon>Actinomycetota</taxon>
        <taxon>Actinomycetes</taxon>
        <taxon>Micrococcales</taxon>
        <taxon>Dermabacteraceae</taxon>
        <taxon>Brachybacterium</taxon>
    </lineage>
</organism>
<sequence>MSNFRPIAVPGDPEREVLAWYRGEMRSSQNYDAEVLVRVDARRPRA</sequence>